<evidence type="ECO:0000313" key="2">
    <source>
        <dbReference type="EMBL" id="MBR7829214.1"/>
    </source>
</evidence>
<dbReference type="AlphaFoldDB" id="A0A941IJ98"/>
<evidence type="ECO:0000256" key="1">
    <source>
        <dbReference type="SAM" id="Phobius"/>
    </source>
</evidence>
<keyword evidence="1" id="KW-1133">Transmembrane helix</keyword>
<gene>
    <name evidence="2" type="ORF">KDK95_23100</name>
</gene>
<feature type="transmembrane region" description="Helical" evidence="1">
    <location>
        <begin position="75"/>
        <end position="94"/>
    </location>
</feature>
<dbReference type="RefSeq" id="WP_212520349.1">
    <property type="nucleotide sequence ID" value="NZ_JAGSOH010000078.1"/>
</dbReference>
<comment type="caution">
    <text evidence="2">The sequence shown here is derived from an EMBL/GenBank/DDBJ whole genome shotgun (WGS) entry which is preliminary data.</text>
</comment>
<organism evidence="2 3">
    <name type="scientific">Actinospica acidithermotolerans</name>
    <dbReference type="NCBI Taxonomy" id="2828514"/>
    <lineage>
        <taxon>Bacteria</taxon>
        <taxon>Bacillati</taxon>
        <taxon>Actinomycetota</taxon>
        <taxon>Actinomycetes</taxon>
        <taxon>Catenulisporales</taxon>
        <taxon>Actinospicaceae</taxon>
        <taxon>Actinospica</taxon>
    </lineage>
</organism>
<sequence>MRSITPLLAWFFTLVLLLLAARATACLVVSRPARRGRQARSDRVRDIDRNREFGHAAMALGMAALLAPGIPRPPSVVSVTFFAALAAWAAFDWCQRLLARIRGREVRSCTGAAAAGPHLLDPHHAIVSAAMVVMLLRPGMGAASASASAVTGSAMPGMAMGAAPSTPTLLLVGYVWIAALVLGVGMTRVLAVAAAPAGSPGQDHACRSQAVLSSPATVYACELAMTVLTGLMLVT</sequence>
<keyword evidence="1" id="KW-0812">Transmembrane</keyword>
<protein>
    <submittedName>
        <fullName evidence="2">DUF5134 domain-containing protein</fullName>
    </submittedName>
</protein>
<proteinExistence type="predicted"/>
<dbReference type="InterPro" id="IPR033458">
    <property type="entry name" value="DUF5134"/>
</dbReference>
<dbReference type="Proteomes" id="UP000676325">
    <property type="component" value="Unassembled WGS sequence"/>
</dbReference>
<accession>A0A941IJ98</accession>
<feature type="transmembrane region" description="Helical" evidence="1">
    <location>
        <begin position="168"/>
        <end position="196"/>
    </location>
</feature>
<feature type="transmembrane region" description="Helical" evidence="1">
    <location>
        <begin position="216"/>
        <end position="234"/>
    </location>
</feature>
<name>A0A941IJ98_9ACTN</name>
<reference evidence="2" key="1">
    <citation type="submission" date="2021-04" db="EMBL/GenBank/DDBJ databases">
        <title>Genome based classification of Actinospica acidithermotolerans sp. nov., an actinobacterium isolated from an Indonesian hot spring.</title>
        <authorList>
            <person name="Kusuma A.B."/>
            <person name="Putra K.E."/>
            <person name="Nafisah S."/>
            <person name="Loh J."/>
            <person name="Nouioui I."/>
            <person name="Goodfellow M."/>
        </authorList>
    </citation>
    <scope>NUCLEOTIDE SEQUENCE</scope>
    <source>
        <strain evidence="2">MGRD01-02</strain>
    </source>
</reference>
<dbReference type="EMBL" id="JAGSOH010000078">
    <property type="protein sequence ID" value="MBR7829214.1"/>
    <property type="molecule type" value="Genomic_DNA"/>
</dbReference>
<dbReference type="Pfam" id="PF17197">
    <property type="entry name" value="DUF5134"/>
    <property type="match status" value="1"/>
</dbReference>
<keyword evidence="1" id="KW-0472">Membrane</keyword>
<keyword evidence="3" id="KW-1185">Reference proteome</keyword>
<evidence type="ECO:0000313" key="3">
    <source>
        <dbReference type="Proteomes" id="UP000676325"/>
    </source>
</evidence>